<feature type="region of interest" description="Disordered" evidence="2">
    <location>
        <begin position="373"/>
        <end position="397"/>
    </location>
</feature>
<feature type="region of interest" description="Disordered" evidence="2">
    <location>
        <begin position="1"/>
        <end position="21"/>
    </location>
</feature>
<sequence length="429" mass="48734">MQSLPTMAGNAPAPSSSGDSTLVTELRDAIQRIQALEQKMTQVSTTGTAAGGDNRLIGTVEPFLGAFGTLDTFLTQMTIYFANKELVTIHKIQNVKQVRSVREYISNYLRVSNGLKYSDQGHRDQFYQGLKKSVKDMISIMNPRPETFRDMIKVASRIDLQQYNRQMEKKSHGYFRGNHQTSMSQRGGPQYDKDGDIRIQPNSAISKKEMARRKKDKACYKCGRKGHFSRQCRQDQKDQNNDVSSHGVSVAHQNTTPDESDEEEDSHVDEVKDFWGPIIEKRQGLEREPPQEEAKPGEAHPHQQSGQNGEGQIERGKTQHPLMFRDDGRNSHEASNREQRRTLQQLEVNGWLLEGIPQITKEQWNLVLGTTTKDKETQTEIPETGSESTETTSSFQEFDYKDPTTKLCSCTIPKATSWEDSIQTWKHHA</sequence>
<dbReference type="PROSITE" id="PS50158">
    <property type="entry name" value="ZF_CCHC"/>
    <property type="match status" value="1"/>
</dbReference>
<feature type="compositionally biased region" description="Acidic residues" evidence="2">
    <location>
        <begin position="258"/>
        <end position="267"/>
    </location>
</feature>
<proteinExistence type="predicted"/>
<dbReference type="Gene3D" id="4.10.60.10">
    <property type="entry name" value="Zinc finger, CCHC-type"/>
    <property type="match status" value="1"/>
</dbReference>
<organism evidence="4 5">
    <name type="scientific">Talaromyces rugulosus</name>
    <name type="common">Penicillium rugulosum</name>
    <dbReference type="NCBI Taxonomy" id="121627"/>
    <lineage>
        <taxon>Eukaryota</taxon>
        <taxon>Fungi</taxon>
        <taxon>Dikarya</taxon>
        <taxon>Ascomycota</taxon>
        <taxon>Pezizomycotina</taxon>
        <taxon>Eurotiomycetes</taxon>
        <taxon>Eurotiomycetidae</taxon>
        <taxon>Eurotiales</taxon>
        <taxon>Trichocomaceae</taxon>
        <taxon>Talaromyces</taxon>
        <taxon>Talaromyces sect. Islandici</taxon>
    </lineage>
</organism>
<dbReference type="InterPro" id="IPR001878">
    <property type="entry name" value="Znf_CCHC"/>
</dbReference>
<dbReference type="GO" id="GO:0003676">
    <property type="term" value="F:nucleic acid binding"/>
    <property type="evidence" value="ECO:0007669"/>
    <property type="project" value="InterPro"/>
</dbReference>
<protein>
    <recommendedName>
        <fullName evidence="3">CCHC-type domain-containing protein</fullName>
    </recommendedName>
</protein>
<dbReference type="AlphaFoldDB" id="A0A7H8R5G2"/>
<accession>A0A7H8R5G2</accession>
<dbReference type="SUPFAM" id="SSF57756">
    <property type="entry name" value="Retrovirus zinc finger-like domains"/>
    <property type="match status" value="1"/>
</dbReference>
<evidence type="ECO:0000313" key="4">
    <source>
        <dbReference type="EMBL" id="QKX61619.1"/>
    </source>
</evidence>
<keyword evidence="1" id="KW-0862">Zinc</keyword>
<feature type="region of interest" description="Disordered" evidence="2">
    <location>
        <begin position="171"/>
        <end position="198"/>
    </location>
</feature>
<dbReference type="Proteomes" id="UP000509510">
    <property type="component" value="Chromosome V"/>
</dbReference>
<dbReference type="RefSeq" id="XP_035347793.1">
    <property type="nucleotide sequence ID" value="XM_035491900.1"/>
</dbReference>
<keyword evidence="1" id="KW-0479">Metal-binding</keyword>
<dbReference type="GeneID" id="55996259"/>
<gene>
    <name evidence="4" type="ORF">TRUGW13939_08771</name>
</gene>
<feature type="compositionally biased region" description="Low complexity" evidence="2">
    <location>
        <begin position="379"/>
        <end position="394"/>
    </location>
</feature>
<name>A0A7H8R5G2_TALRU</name>
<keyword evidence="1" id="KW-0863">Zinc-finger</keyword>
<dbReference type="InterPro" id="IPR036875">
    <property type="entry name" value="Znf_CCHC_sf"/>
</dbReference>
<feature type="region of interest" description="Disordered" evidence="2">
    <location>
        <begin position="224"/>
        <end position="314"/>
    </location>
</feature>
<evidence type="ECO:0000256" key="2">
    <source>
        <dbReference type="SAM" id="MobiDB-lite"/>
    </source>
</evidence>
<feature type="compositionally biased region" description="Basic and acidic residues" evidence="2">
    <location>
        <begin position="268"/>
        <end position="301"/>
    </location>
</feature>
<evidence type="ECO:0000256" key="1">
    <source>
        <dbReference type="PROSITE-ProRule" id="PRU00047"/>
    </source>
</evidence>
<dbReference type="OrthoDB" id="3884315at2759"/>
<dbReference type="Pfam" id="PF00098">
    <property type="entry name" value="zf-CCHC"/>
    <property type="match status" value="1"/>
</dbReference>
<dbReference type="EMBL" id="CP055902">
    <property type="protein sequence ID" value="QKX61619.1"/>
    <property type="molecule type" value="Genomic_DNA"/>
</dbReference>
<feature type="compositionally biased region" description="Polar residues" evidence="2">
    <location>
        <begin position="241"/>
        <end position="257"/>
    </location>
</feature>
<dbReference type="GO" id="GO:0008270">
    <property type="term" value="F:zinc ion binding"/>
    <property type="evidence" value="ECO:0007669"/>
    <property type="project" value="UniProtKB-KW"/>
</dbReference>
<keyword evidence="5" id="KW-1185">Reference proteome</keyword>
<evidence type="ECO:0000313" key="5">
    <source>
        <dbReference type="Proteomes" id="UP000509510"/>
    </source>
</evidence>
<dbReference type="SMART" id="SM00343">
    <property type="entry name" value="ZnF_C2HC"/>
    <property type="match status" value="1"/>
</dbReference>
<dbReference type="KEGG" id="trg:TRUGW13939_08771"/>
<feature type="region of interest" description="Disordered" evidence="2">
    <location>
        <begin position="322"/>
        <end position="341"/>
    </location>
</feature>
<feature type="domain" description="CCHC-type" evidence="3">
    <location>
        <begin position="219"/>
        <end position="234"/>
    </location>
</feature>
<evidence type="ECO:0000259" key="3">
    <source>
        <dbReference type="PROSITE" id="PS50158"/>
    </source>
</evidence>
<feature type="compositionally biased region" description="Polar residues" evidence="2">
    <location>
        <begin position="178"/>
        <end position="187"/>
    </location>
</feature>
<reference evidence="5" key="1">
    <citation type="submission" date="2020-06" db="EMBL/GenBank/DDBJ databases">
        <title>A chromosome-scale genome assembly of Talaromyces rugulosus W13939.</title>
        <authorList>
            <person name="Wang B."/>
            <person name="Guo L."/>
            <person name="Ye K."/>
            <person name="Wang L."/>
        </authorList>
    </citation>
    <scope>NUCLEOTIDE SEQUENCE [LARGE SCALE GENOMIC DNA]</scope>
    <source>
        <strain evidence="5">W13939</strain>
    </source>
</reference>